<accession>A0A382M8M0</accession>
<sequence>MGKRPLMGVVSEAGHTVCWDLHGVVPVAGVGGGVQDANVGANAADYYLLWIHGSQPAF</sequence>
<gene>
    <name evidence="1" type="ORF">METZ01_LOCUS298198</name>
</gene>
<dbReference type="EMBL" id="UINC01092066">
    <property type="protein sequence ID" value="SVC45344.1"/>
    <property type="molecule type" value="Genomic_DNA"/>
</dbReference>
<protein>
    <submittedName>
        <fullName evidence="1">Uncharacterized protein</fullName>
    </submittedName>
</protein>
<proteinExistence type="predicted"/>
<name>A0A382M8M0_9ZZZZ</name>
<evidence type="ECO:0000313" key="1">
    <source>
        <dbReference type="EMBL" id="SVC45344.1"/>
    </source>
</evidence>
<organism evidence="1">
    <name type="scientific">marine metagenome</name>
    <dbReference type="NCBI Taxonomy" id="408172"/>
    <lineage>
        <taxon>unclassified sequences</taxon>
        <taxon>metagenomes</taxon>
        <taxon>ecological metagenomes</taxon>
    </lineage>
</organism>
<reference evidence="1" key="1">
    <citation type="submission" date="2018-05" db="EMBL/GenBank/DDBJ databases">
        <authorList>
            <person name="Lanie J.A."/>
            <person name="Ng W.-L."/>
            <person name="Kazmierczak K.M."/>
            <person name="Andrzejewski T.M."/>
            <person name="Davidsen T.M."/>
            <person name="Wayne K.J."/>
            <person name="Tettelin H."/>
            <person name="Glass J.I."/>
            <person name="Rusch D."/>
            <person name="Podicherti R."/>
            <person name="Tsui H.-C.T."/>
            <person name="Winkler M.E."/>
        </authorList>
    </citation>
    <scope>NUCLEOTIDE SEQUENCE</scope>
</reference>
<dbReference type="AlphaFoldDB" id="A0A382M8M0"/>